<dbReference type="KEGG" id="xba:C7S18_05240"/>
<evidence type="ECO:0000313" key="2">
    <source>
        <dbReference type="EMBL" id="AVP96643.1"/>
    </source>
</evidence>
<dbReference type="AlphaFoldDB" id="A0A2P1PP75"/>
<sequence length="66" mass="6885">MLAVAARSTNGTLHTLGINAAAMRPHGQYRTRNQTTGSAKSYISLSHSRGGAGRSEGALIRASNCQ</sequence>
<reference evidence="2 3" key="1">
    <citation type="submission" date="2018-03" db="EMBL/GenBank/DDBJ databases">
        <title>Ahniella affigens gen. nov., sp. nov., a gammaproteobacterium isolated from sandy soil near a stream.</title>
        <authorList>
            <person name="Ko Y."/>
            <person name="Kim J.-H."/>
        </authorList>
    </citation>
    <scope>NUCLEOTIDE SEQUENCE [LARGE SCALE GENOMIC DNA]</scope>
    <source>
        <strain evidence="2 3">D13</strain>
    </source>
</reference>
<dbReference type="Proteomes" id="UP000241074">
    <property type="component" value="Chromosome"/>
</dbReference>
<feature type="region of interest" description="Disordered" evidence="1">
    <location>
        <begin position="44"/>
        <end position="66"/>
    </location>
</feature>
<gene>
    <name evidence="2" type="ORF">C7S18_05240</name>
</gene>
<accession>A0A2P1PP75</accession>
<dbReference type="EMBL" id="CP027860">
    <property type="protein sequence ID" value="AVP96643.1"/>
    <property type="molecule type" value="Genomic_DNA"/>
</dbReference>
<organism evidence="2 3">
    <name type="scientific">Ahniella affigens</name>
    <dbReference type="NCBI Taxonomy" id="2021234"/>
    <lineage>
        <taxon>Bacteria</taxon>
        <taxon>Pseudomonadati</taxon>
        <taxon>Pseudomonadota</taxon>
        <taxon>Gammaproteobacteria</taxon>
        <taxon>Lysobacterales</taxon>
        <taxon>Rhodanobacteraceae</taxon>
        <taxon>Ahniella</taxon>
    </lineage>
</organism>
<evidence type="ECO:0000256" key="1">
    <source>
        <dbReference type="SAM" id="MobiDB-lite"/>
    </source>
</evidence>
<evidence type="ECO:0000313" key="3">
    <source>
        <dbReference type="Proteomes" id="UP000241074"/>
    </source>
</evidence>
<keyword evidence="3" id="KW-1185">Reference proteome</keyword>
<reference evidence="2 3" key="2">
    <citation type="submission" date="2018-03" db="EMBL/GenBank/DDBJ databases">
        <authorList>
            <person name="Keele B.F."/>
        </authorList>
    </citation>
    <scope>NUCLEOTIDE SEQUENCE [LARGE SCALE GENOMIC DNA]</scope>
    <source>
        <strain evidence="2 3">D13</strain>
    </source>
</reference>
<protein>
    <submittedName>
        <fullName evidence="2">Uncharacterized protein</fullName>
    </submittedName>
</protein>
<name>A0A2P1PP75_9GAMM</name>
<proteinExistence type="predicted"/>